<evidence type="ECO:0000259" key="3">
    <source>
        <dbReference type="PROSITE" id="PS50111"/>
    </source>
</evidence>
<dbReference type="Proteomes" id="UP000252255">
    <property type="component" value="Unassembled WGS sequence"/>
</dbReference>
<dbReference type="PROSITE" id="PS50112">
    <property type="entry name" value="PAS"/>
    <property type="match status" value="1"/>
</dbReference>
<dbReference type="CDD" id="cd00130">
    <property type="entry name" value="PAS"/>
    <property type="match status" value="2"/>
</dbReference>
<dbReference type="SMART" id="SM00086">
    <property type="entry name" value="PAC"/>
    <property type="match status" value="2"/>
</dbReference>
<dbReference type="OrthoDB" id="9765776at2"/>
<dbReference type="InterPro" id="IPR004089">
    <property type="entry name" value="MCPsignal_dom"/>
</dbReference>
<evidence type="ECO:0000256" key="1">
    <source>
        <dbReference type="ARBA" id="ARBA00029447"/>
    </source>
</evidence>
<dbReference type="EMBL" id="JPWI01000001">
    <property type="protein sequence ID" value="RCK49062.1"/>
    <property type="molecule type" value="Genomic_DNA"/>
</dbReference>
<evidence type="ECO:0000256" key="2">
    <source>
        <dbReference type="PROSITE-ProRule" id="PRU00284"/>
    </source>
</evidence>
<dbReference type="NCBIfam" id="TIGR00229">
    <property type="entry name" value="sensory_box"/>
    <property type="match status" value="2"/>
</dbReference>
<dbReference type="AlphaFoldDB" id="A0A367X8P7"/>
<dbReference type="SMART" id="SM00283">
    <property type="entry name" value="MA"/>
    <property type="match status" value="1"/>
</dbReference>
<dbReference type="PANTHER" id="PTHR24422:SF10">
    <property type="entry name" value="CHEMOTAXIS PROTEIN METHYLTRANSFERASE 2"/>
    <property type="match status" value="1"/>
</dbReference>
<protein>
    <submittedName>
        <fullName evidence="7">Chemotaxis protein</fullName>
    </submittedName>
</protein>
<keyword evidence="2" id="KW-0807">Transducer</keyword>
<proteinExistence type="inferred from homology"/>
<dbReference type="InterPro" id="IPR000700">
    <property type="entry name" value="PAS-assoc_C"/>
</dbReference>
<evidence type="ECO:0000313" key="8">
    <source>
        <dbReference type="Proteomes" id="UP000252255"/>
    </source>
</evidence>
<dbReference type="Pfam" id="PF08447">
    <property type="entry name" value="PAS_3"/>
    <property type="match status" value="2"/>
</dbReference>
<accession>A0A367X8P7</accession>
<reference evidence="7 8" key="1">
    <citation type="submission" date="2014-07" db="EMBL/GenBank/DDBJ databases">
        <title>Draft genome sequence of Thalassospira profundimaris PR54-5.</title>
        <authorList>
            <person name="Lai Q."/>
            <person name="Shao Z."/>
        </authorList>
    </citation>
    <scope>NUCLEOTIDE SEQUENCE [LARGE SCALE GENOMIC DNA]</scope>
    <source>
        <strain evidence="7 8">PR54-5</strain>
    </source>
</reference>
<dbReference type="Gene3D" id="1.10.287.950">
    <property type="entry name" value="Methyl-accepting chemotaxis protein"/>
    <property type="match status" value="1"/>
</dbReference>
<dbReference type="PRINTS" id="PR00260">
    <property type="entry name" value="CHEMTRNSDUCR"/>
</dbReference>
<dbReference type="GO" id="GO:0016020">
    <property type="term" value="C:membrane"/>
    <property type="evidence" value="ECO:0007669"/>
    <property type="project" value="InterPro"/>
</dbReference>
<dbReference type="Pfam" id="PF00015">
    <property type="entry name" value="MCPsignal"/>
    <property type="match status" value="1"/>
</dbReference>
<dbReference type="InterPro" id="IPR013655">
    <property type="entry name" value="PAS_fold_3"/>
</dbReference>
<organism evidence="7 8">
    <name type="scientific">Thalassospira profundimaris</name>
    <dbReference type="NCBI Taxonomy" id="502049"/>
    <lineage>
        <taxon>Bacteria</taxon>
        <taxon>Pseudomonadati</taxon>
        <taxon>Pseudomonadota</taxon>
        <taxon>Alphaproteobacteria</taxon>
        <taxon>Rhodospirillales</taxon>
        <taxon>Thalassospiraceae</taxon>
        <taxon>Thalassospira</taxon>
    </lineage>
</organism>
<gene>
    <name evidence="7" type="ORF">TH30_01655</name>
</gene>
<evidence type="ECO:0000259" key="5">
    <source>
        <dbReference type="PROSITE" id="PS50113"/>
    </source>
</evidence>
<evidence type="ECO:0000313" key="7">
    <source>
        <dbReference type="EMBL" id="RCK49062.1"/>
    </source>
</evidence>
<dbReference type="SMART" id="SM00091">
    <property type="entry name" value="PAS"/>
    <property type="match status" value="2"/>
</dbReference>
<feature type="domain" description="T-SNARE coiled-coil homology" evidence="6">
    <location>
        <begin position="411"/>
        <end position="473"/>
    </location>
</feature>
<dbReference type="PROSITE" id="PS50111">
    <property type="entry name" value="CHEMOTAXIS_TRANSDUC_2"/>
    <property type="match status" value="1"/>
</dbReference>
<dbReference type="GO" id="GO:0006935">
    <property type="term" value="P:chemotaxis"/>
    <property type="evidence" value="ECO:0007669"/>
    <property type="project" value="InterPro"/>
</dbReference>
<comment type="similarity">
    <text evidence="1">Belongs to the methyl-accepting chemotaxis (MCP) protein family.</text>
</comment>
<feature type="domain" description="Methyl-accepting transducer" evidence="3">
    <location>
        <begin position="259"/>
        <end position="481"/>
    </location>
</feature>
<dbReference type="InterPro" id="IPR001610">
    <property type="entry name" value="PAC"/>
</dbReference>
<dbReference type="SUPFAM" id="SSF58104">
    <property type="entry name" value="Methyl-accepting chemotaxis protein (MCP) signaling domain"/>
    <property type="match status" value="1"/>
</dbReference>
<feature type="domain" description="PAC" evidence="5">
    <location>
        <begin position="84"/>
        <end position="139"/>
    </location>
</feature>
<feature type="domain" description="PAS" evidence="4">
    <location>
        <begin position="133"/>
        <end position="180"/>
    </location>
</feature>
<dbReference type="GO" id="GO:0004888">
    <property type="term" value="F:transmembrane signaling receptor activity"/>
    <property type="evidence" value="ECO:0007669"/>
    <property type="project" value="InterPro"/>
</dbReference>
<dbReference type="RefSeq" id="WP_114096854.1">
    <property type="nucleotide sequence ID" value="NZ_JPWI01000001.1"/>
</dbReference>
<dbReference type="InterPro" id="IPR035965">
    <property type="entry name" value="PAS-like_dom_sf"/>
</dbReference>
<dbReference type="InterPro" id="IPR004090">
    <property type="entry name" value="Chemotax_Me-accpt_rcpt"/>
</dbReference>
<dbReference type="InterPro" id="IPR000727">
    <property type="entry name" value="T_SNARE_dom"/>
</dbReference>
<dbReference type="PROSITE" id="PS50192">
    <property type="entry name" value="T_SNARE"/>
    <property type="match status" value="1"/>
</dbReference>
<dbReference type="GO" id="GO:0007165">
    <property type="term" value="P:signal transduction"/>
    <property type="evidence" value="ECO:0007669"/>
    <property type="project" value="UniProtKB-KW"/>
</dbReference>
<dbReference type="SUPFAM" id="SSF55785">
    <property type="entry name" value="PYP-like sensor domain (PAS domain)"/>
    <property type="match status" value="2"/>
</dbReference>
<dbReference type="InterPro" id="IPR000014">
    <property type="entry name" value="PAS"/>
</dbReference>
<dbReference type="InterPro" id="IPR050903">
    <property type="entry name" value="Bact_Chemotaxis_MeTrfase"/>
</dbReference>
<dbReference type="PROSITE" id="PS50113">
    <property type="entry name" value="PAC"/>
    <property type="match status" value="2"/>
</dbReference>
<sequence>MAFNFFKNGVNALQGQQIYEALGRSMAIIEFSLDGTILTANPNFLATMGYELNEITGKHHSIFVSSEYAKSPAYKEFWKKLSSGEFERDVFQRIRKDGETVWLEATYNPILNAAGKPVKVVKFATDITARRKERAALEGMLNAIDRSQAAIEFDLNGKILKANKNFLSTMGYEEKEIIGKHHSMFVEPGYEGSSEYKDFWNKLRKGEVQAAQFKRIGKNGKEVWLEAAYNPIFDQNGAPERVVKLATDITEQVQLLIDLKAMIDTNFGEIDENIINLDTAAASGASAAAQSSNSVQTVAASAEELSASIAEISRSMAQSRDETERAFSQTVNANQSTQKMADVVSAMTGIVEVIQGIAGQINLLALNATIESARAGEAGKGFAVVANEVKNLANQAAKATDQISAEINGVQEISNEVVQSLETIRGSIETARDSVTSISASVEEQSAVTESVSENMQTMAVSVEELAQRLSEIQTISGTVGGSVTKTREAAEVLAR</sequence>
<dbReference type="PANTHER" id="PTHR24422">
    <property type="entry name" value="CHEMOTAXIS PROTEIN METHYLTRANSFERASE"/>
    <property type="match status" value="1"/>
</dbReference>
<evidence type="ECO:0000259" key="4">
    <source>
        <dbReference type="PROSITE" id="PS50112"/>
    </source>
</evidence>
<dbReference type="Gene3D" id="3.30.450.20">
    <property type="entry name" value="PAS domain"/>
    <property type="match status" value="2"/>
</dbReference>
<name>A0A367X8P7_9PROT</name>
<evidence type="ECO:0000259" key="6">
    <source>
        <dbReference type="PROSITE" id="PS50192"/>
    </source>
</evidence>
<comment type="caution">
    <text evidence="7">The sequence shown here is derived from an EMBL/GenBank/DDBJ whole genome shotgun (WGS) entry which is preliminary data.</text>
</comment>
<feature type="domain" description="PAC" evidence="5">
    <location>
        <begin position="209"/>
        <end position="261"/>
    </location>
</feature>